<dbReference type="EMBL" id="NJET01000001">
    <property type="protein sequence ID" value="PHH67392.1"/>
    <property type="molecule type" value="Genomic_DNA"/>
</dbReference>
<name>A0A2C5YJA9_9HYPO</name>
<keyword evidence="1" id="KW-0472">Membrane</keyword>
<evidence type="ECO:0000313" key="4">
    <source>
        <dbReference type="Proteomes" id="UP000226192"/>
    </source>
</evidence>
<dbReference type="AlphaFoldDB" id="A0A2C5YJA9"/>
<feature type="domain" description="ER-bound oxygenase mpaB/mpaB'/Rubber oxygenase catalytic" evidence="2">
    <location>
        <begin position="35"/>
        <end position="244"/>
    </location>
</feature>
<accession>A0A2C5YJA9</accession>
<dbReference type="PANTHER" id="PTHR36151">
    <property type="entry name" value="BLR2777 PROTEIN"/>
    <property type="match status" value="1"/>
</dbReference>
<dbReference type="PANTHER" id="PTHR36151:SF3">
    <property type="entry name" value="ER-BOUND OXYGENASE MPAB_MPAB'_RUBBER OXYGENASE CATALYTIC DOMAIN-CONTAINING PROTEIN"/>
    <property type="match status" value="1"/>
</dbReference>
<dbReference type="GO" id="GO:0016491">
    <property type="term" value="F:oxidoreductase activity"/>
    <property type="evidence" value="ECO:0007669"/>
    <property type="project" value="InterPro"/>
</dbReference>
<keyword evidence="1" id="KW-0812">Transmembrane</keyword>
<dbReference type="InterPro" id="IPR018713">
    <property type="entry name" value="MPAB/Lcp_cat_dom"/>
</dbReference>
<dbReference type="OrthoDB" id="5131368at2759"/>
<proteinExistence type="predicted"/>
<feature type="transmembrane region" description="Helical" evidence="1">
    <location>
        <begin position="200"/>
        <end position="220"/>
    </location>
</feature>
<organism evidence="3 4">
    <name type="scientific">Ophiocordyceps australis</name>
    <dbReference type="NCBI Taxonomy" id="1399860"/>
    <lineage>
        <taxon>Eukaryota</taxon>
        <taxon>Fungi</taxon>
        <taxon>Dikarya</taxon>
        <taxon>Ascomycota</taxon>
        <taxon>Pezizomycotina</taxon>
        <taxon>Sordariomycetes</taxon>
        <taxon>Hypocreomycetidae</taxon>
        <taxon>Hypocreales</taxon>
        <taxon>Ophiocordycipitaceae</taxon>
        <taxon>Ophiocordyceps</taxon>
    </lineage>
</organism>
<evidence type="ECO:0000259" key="2">
    <source>
        <dbReference type="Pfam" id="PF09995"/>
    </source>
</evidence>
<gene>
    <name evidence="3" type="ORF">CDD81_162</name>
</gene>
<keyword evidence="1" id="KW-1133">Transmembrane helix</keyword>
<protein>
    <recommendedName>
        <fullName evidence="2">ER-bound oxygenase mpaB/mpaB'/Rubber oxygenase catalytic domain-containing protein</fullName>
    </recommendedName>
</protein>
<evidence type="ECO:0000313" key="3">
    <source>
        <dbReference type="EMBL" id="PHH67392.1"/>
    </source>
</evidence>
<comment type="caution">
    <text evidence="3">The sequence shown here is derived from an EMBL/GenBank/DDBJ whole genome shotgun (WGS) entry which is preliminary data.</text>
</comment>
<dbReference type="STRING" id="1399860.A0A2C5YJA9"/>
<dbReference type="Pfam" id="PF09995">
    <property type="entry name" value="MPAB_Lcp_cat"/>
    <property type="match status" value="1"/>
</dbReference>
<dbReference type="Proteomes" id="UP000226192">
    <property type="component" value="Unassembled WGS sequence"/>
</dbReference>
<reference evidence="3 4" key="1">
    <citation type="submission" date="2017-06" db="EMBL/GenBank/DDBJ databases">
        <title>Ant-infecting Ophiocordyceps genomes reveal a high diversity of potential behavioral manipulation genes and a possible major role for enterotoxins.</title>
        <authorList>
            <person name="De Bekker C."/>
            <person name="Evans H.C."/>
            <person name="Brachmann A."/>
            <person name="Hughes D.P."/>
        </authorList>
    </citation>
    <scope>NUCLEOTIDE SEQUENCE [LARGE SCALE GENOMIC DNA]</scope>
    <source>
        <strain evidence="3 4">Map64</strain>
    </source>
</reference>
<keyword evidence="4" id="KW-1185">Reference proteome</keyword>
<evidence type="ECO:0000256" key="1">
    <source>
        <dbReference type="SAM" id="Phobius"/>
    </source>
</evidence>
<sequence length="285" mass="32202">MAMSCPVLHAESEGVNEVKAGAISIPVLRHTFGRFIYWSGMPLAALLQLAHPAVARGVCKHSRFRQDPYSRCHRSIVFLVAVMYGTEGEREAICGVVRRQHGRVKGVGYEANDAELQRWVAATGLVATVKVHETFLGAMEQHEQEALCVEFGMFGTQLGMPASAWFSSWGEFEHYWTGMVQELKVSDEGRELGRMILYELLPWYLGWVQWVVRIFVAAWLPEKFARGFGLERGMVACMSFRVLAGLGWILYLLVPVVVWRMATLVLVHDMQRVAAEVVKSQRWSI</sequence>
<feature type="transmembrane region" description="Helical" evidence="1">
    <location>
        <begin position="240"/>
        <end position="262"/>
    </location>
</feature>